<dbReference type="RefSeq" id="WP_079446690.1">
    <property type="nucleotide sequence ID" value="NZ_MWPQ01000039.1"/>
</dbReference>
<comment type="caution">
    <text evidence="2">The sequence shown here is derived from an EMBL/GenBank/DDBJ whole genome shotgun (WGS) entry which is preliminary data.</text>
</comment>
<accession>A0A1V4HZS6</accession>
<feature type="signal peptide" evidence="1">
    <location>
        <begin position="1"/>
        <end position="21"/>
    </location>
</feature>
<dbReference type="OrthoDB" id="8265366at2"/>
<reference evidence="2 3" key="1">
    <citation type="submission" date="2017-02" db="EMBL/GenBank/DDBJ databases">
        <title>Genome sequence of the nitrite-oxidizing bacterium Nitrobacter vulgaris strain Ab1.</title>
        <authorList>
            <person name="Mellbye B.L."/>
            <person name="Davis E.W."/>
            <person name="Spieck E."/>
            <person name="Chang J.H."/>
            <person name="Bottomley P.J."/>
            <person name="Sayavedra-Soto L.A."/>
        </authorList>
    </citation>
    <scope>NUCLEOTIDE SEQUENCE [LARGE SCALE GENOMIC DNA]</scope>
    <source>
        <strain evidence="2 3">Ab1</strain>
    </source>
</reference>
<dbReference type="EMBL" id="MWPQ01000039">
    <property type="protein sequence ID" value="OPH83090.1"/>
    <property type="molecule type" value="Genomic_DNA"/>
</dbReference>
<dbReference type="Proteomes" id="UP000189940">
    <property type="component" value="Unassembled WGS sequence"/>
</dbReference>
<keyword evidence="3" id="KW-1185">Reference proteome</keyword>
<proteinExistence type="predicted"/>
<dbReference type="AlphaFoldDB" id="A0A1V4HZS6"/>
<organism evidence="2 3">
    <name type="scientific">Nitrobacter vulgaris</name>
    <dbReference type="NCBI Taxonomy" id="29421"/>
    <lineage>
        <taxon>Bacteria</taxon>
        <taxon>Pseudomonadati</taxon>
        <taxon>Pseudomonadota</taxon>
        <taxon>Alphaproteobacteria</taxon>
        <taxon>Hyphomicrobiales</taxon>
        <taxon>Nitrobacteraceae</taxon>
        <taxon>Nitrobacter</taxon>
    </lineage>
</organism>
<evidence type="ECO:0000256" key="1">
    <source>
        <dbReference type="SAM" id="SignalP"/>
    </source>
</evidence>
<feature type="chain" id="PRO_5013002785" evidence="1">
    <location>
        <begin position="22"/>
        <end position="103"/>
    </location>
</feature>
<keyword evidence="1" id="KW-0732">Signal</keyword>
<protein>
    <submittedName>
        <fullName evidence="2">Uncharacterized protein</fullName>
    </submittedName>
</protein>
<name>A0A1V4HZS6_NITVU</name>
<gene>
    <name evidence="2" type="ORF">B2M20_08875</name>
</gene>
<evidence type="ECO:0000313" key="2">
    <source>
        <dbReference type="EMBL" id="OPH83090.1"/>
    </source>
</evidence>
<sequence length="103" mass="11723">MLRTISLAVIGVAMMGAAGSAADLPVQSRIGKIFAEPEPPPVRVAQEKDYPESVLYRFRIPPPVPGYYGRPNDFYYRPYYEERPVLSFYFDRLPYACGLYGYC</sequence>
<evidence type="ECO:0000313" key="3">
    <source>
        <dbReference type="Proteomes" id="UP000189940"/>
    </source>
</evidence>